<dbReference type="SUPFAM" id="SSF46785">
    <property type="entry name" value="Winged helix' DNA-binding domain"/>
    <property type="match status" value="1"/>
</dbReference>
<comment type="similarity">
    <text evidence="1">Belongs to the LysR transcriptional regulatory family.</text>
</comment>
<protein>
    <submittedName>
        <fullName evidence="6">LysR family transcriptional regulator</fullName>
    </submittedName>
</protein>
<keyword evidence="2" id="KW-0805">Transcription regulation</keyword>
<dbReference type="CDD" id="cd08422">
    <property type="entry name" value="PBP2_CrgA_like"/>
    <property type="match status" value="1"/>
</dbReference>
<gene>
    <name evidence="6" type="ORF">PZL22_001858</name>
</gene>
<dbReference type="Proteomes" id="UP001233264">
    <property type="component" value="Chromosome"/>
</dbReference>
<dbReference type="SUPFAM" id="SSF53850">
    <property type="entry name" value="Periplasmic binding protein-like II"/>
    <property type="match status" value="1"/>
</dbReference>
<dbReference type="Pfam" id="PF00126">
    <property type="entry name" value="HTH_1"/>
    <property type="match status" value="1"/>
</dbReference>
<sequence>MQGLLSETAGLVTFVRTVQTGSFSAAAKSLGATPSSASKRVSRLEVLLGAKLFRRSTRVLTLTPEGEAFYERVMPLLREIESSTDVVQSHGATSGHLRVSLPGEMGRLLLGPIFSNFMQAYPGISLEIGMTDRHVDILRDNYDIAFRVGHSDHNGLMSKTLSHLDMVLVAAPSLIERYGKVEETAKLRELPFARYSVQGRPYPVRFADGLEILPRGRLDLDSATAIKEAAKLGLGVAHVLKRIVQKDIDDGSLVVLLPNCELEKLPFRALHAFGRMPNLRMQLLTDFVTNFIRASA</sequence>
<evidence type="ECO:0000256" key="4">
    <source>
        <dbReference type="ARBA" id="ARBA00023163"/>
    </source>
</evidence>
<name>A0ABY8T8G1_9HYPH</name>
<evidence type="ECO:0000256" key="2">
    <source>
        <dbReference type="ARBA" id="ARBA00023015"/>
    </source>
</evidence>
<dbReference type="InterPro" id="IPR005119">
    <property type="entry name" value="LysR_subst-bd"/>
</dbReference>
<evidence type="ECO:0000259" key="5">
    <source>
        <dbReference type="PROSITE" id="PS50931"/>
    </source>
</evidence>
<dbReference type="Gene3D" id="1.10.10.10">
    <property type="entry name" value="Winged helix-like DNA-binding domain superfamily/Winged helix DNA-binding domain"/>
    <property type="match status" value="1"/>
</dbReference>
<dbReference type="InterPro" id="IPR036388">
    <property type="entry name" value="WH-like_DNA-bd_sf"/>
</dbReference>
<dbReference type="InterPro" id="IPR058163">
    <property type="entry name" value="LysR-type_TF_proteobact-type"/>
</dbReference>
<dbReference type="PANTHER" id="PTHR30537:SF5">
    <property type="entry name" value="HTH-TYPE TRANSCRIPTIONAL ACTIVATOR TTDR-RELATED"/>
    <property type="match status" value="1"/>
</dbReference>
<dbReference type="EMBL" id="CP120365">
    <property type="protein sequence ID" value="WHS94162.1"/>
    <property type="molecule type" value="Genomic_DNA"/>
</dbReference>
<evidence type="ECO:0000256" key="1">
    <source>
        <dbReference type="ARBA" id="ARBA00009437"/>
    </source>
</evidence>
<dbReference type="InterPro" id="IPR036390">
    <property type="entry name" value="WH_DNA-bd_sf"/>
</dbReference>
<dbReference type="RefSeq" id="WP_033049000.1">
    <property type="nucleotide sequence ID" value="NZ_CP120365.1"/>
</dbReference>
<keyword evidence="7" id="KW-1185">Reference proteome</keyword>
<evidence type="ECO:0000256" key="3">
    <source>
        <dbReference type="ARBA" id="ARBA00023125"/>
    </source>
</evidence>
<dbReference type="PROSITE" id="PS50931">
    <property type="entry name" value="HTH_LYSR"/>
    <property type="match status" value="1"/>
</dbReference>
<dbReference type="Gene3D" id="3.40.190.290">
    <property type="match status" value="1"/>
</dbReference>
<organism evidence="6 7">
    <name type="scientific">Sinorhizobium kummerowiae</name>
    <dbReference type="NCBI Taxonomy" id="158892"/>
    <lineage>
        <taxon>Bacteria</taxon>
        <taxon>Pseudomonadati</taxon>
        <taxon>Pseudomonadota</taxon>
        <taxon>Alphaproteobacteria</taxon>
        <taxon>Hyphomicrobiales</taxon>
        <taxon>Rhizobiaceae</taxon>
        <taxon>Sinorhizobium/Ensifer group</taxon>
        <taxon>Sinorhizobium</taxon>
    </lineage>
</organism>
<evidence type="ECO:0000313" key="6">
    <source>
        <dbReference type="EMBL" id="WHS94162.1"/>
    </source>
</evidence>
<feature type="domain" description="HTH lysR-type" evidence="5">
    <location>
        <begin position="11"/>
        <end position="63"/>
    </location>
</feature>
<reference evidence="6 7" key="1">
    <citation type="submission" date="2023-03" db="EMBL/GenBank/DDBJ databases">
        <authorList>
            <person name="Menendez E."/>
            <person name="Kaur S."/>
            <person name="Flores-Felix J.D."/>
            <person name="diCenzo G.C."/>
            <person name="Peix A."/>
            <person name="Velazquez E."/>
        </authorList>
    </citation>
    <scope>NUCLEOTIDE SEQUENCE [LARGE SCALE GENOMIC DNA]</scope>
    <source>
        <strain evidence="6 7">CCBAU 71714</strain>
    </source>
</reference>
<dbReference type="PANTHER" id="PTHR30537">
    <property type="entry name" value="HTH-TYPE TRANSCRIPTIONAL REGULATOR"/>
    <property type="match status" value="1"/>
</dbReference>
<dbReference type="Pfam" id="PF03466">
    <property type="entry name" value="LysR_substrate"/>
    <property type="match status" value="1"/>
</dbReference>
<dbReference type="InterPro" id="IPR000847">
    <property type="entry name" value="LysR_HTH_N"/>
</dbReference>
<keyword evidence="4" id="KW-0804">Transcription</keyword>
<accession>A0ABY8T8G1</accession>
<proteinExistence type="inferred from homology"/>
<keyword evidence="3" id="KW-0238">DNA-binding</keyword>
<evidence type="ECO:0000313" key="7">
    <source>
        <dbReference type="Proteomes" id="UP001233264"/>
    </source>
</evidence>